<dbReference type="CDD" id="cd16461">
    <property type="entry name" value="RING-H2_EL5-like"/>
    <property type="match status" value="1"/>
</dbReference>
<evidence type="ECO:0000256" key="2">
    <source>
        <dbReference type="ARBA" id="ARBA00004167"/>
    </source>
</evidence>
<feature type="region of interest" description="Disordered" evidence="15">
    <location>
        <begin position="180"/>
        <end position="207"/>
    </location>
</feature>
<keyword evidence="8 14" id="KW-0863">Zinc-finger</keyword>
<evidence type="ECO:0000256" key="11">
    <source>
        <dbReference type="ARBA" id="ARBA00022989"/>
    </source>
</evidence>
<dbReference type="InterPro" id="IPR001841">
    <property type="entry name" value="Znf_RING"/>
</dbReference>
<gene>
    <name evidence="18" type="ORF">Cni_G23321</name>
</gene>
<keyword evidence="7" id="KW-0479">Metal-binding</keyword>
<dbReference type="SMART" id="SM00184">
    <property type="entry name" value="RING"/>
    <property type="match status" value="1"/>
</dbReference>
<dbReference type="SUPFAM" id="SSF57850">
    <property type="entry name" value="RING/U-box"/>
    <property type="match status" value="1"/>
</dbReference>
<feature type="domain" description="RING-type" evidence="17">
    <location>
        <begin position="121"/>
        <end position="163"/>
    </location>
</feature>
<proteinExistence type="inferred from homology"/>
<name>A0AAQ3QJ30_9LILI</name>
<evidence type="ECO:0000256" key="4">
    <source>
        <dbReference type="ARBA" id="ARBA00012483"/>
    </source>
</evidence>
<keyword evidence="19" id="KW-1185">Reference proteome</keyword>
<dbReference type="Proteomes" id="UP001327560">
    <property type="component" value="Chromosome 7"/>
</dbReference>
<feature type="transmembrane region" description="Helical" evidence="16">
    <location>
        <begin position="29"/>
        <end position="51"/>
    </location>
</feature>
<dbReference type="Gene3D" id="3.30.40.10">
    <property type="entry name" value="Zinc/RING finger domain, C3HC4 (zinc finger)"/>
    <property type="match status" value="1"/>
</dbReference>
<keyword evidence="9" id="KW-0833">Ubl conjugation pathway</keyword>
<organism evidence="18 19">
    <name type="scientific">Canna indica</name>
    <name type="common">Indian-shot</name>
    <dbReference type="NCBI Taxonomy" id="4628"/>
    <lineage>
        <taxon>Eukaryota</taxon>
        <taxon>Viridiplantae</taxon>
        <taxon>Streptophyta</taxon>
        <taxon>Embryophyta</taxon>
        <taxon>Tracheophyta</taxon>
        <taxon>Spermatophyta</taxon>
        <taxon>Magnoliopsida</taxon>
        <taxon>Liliopsida</taxon>
        <taxon>Zingiberales</taxon>
        <taxon>Cannaceae</taxon>
        <taxon>Canna</taxon>
    </lineage>
</organism>
<keyword evidence="10" id="KW-0862">Zinc</keyword>
<keyword evidence="12 16" id="KW-0472">Membrane</keyword>
<feature type="region of interest" description="Disordered" evidence="15">
    <location>
        <begin position="216"/>
        <end position="235"/>
    </location>
</feature>
<evidence type="ECO:0000256" key="5">
    <source>
        <dbReference type="ARBA" id="ARBA00022679"/>
    </source>
</evidence>
<keyword evidence="5" id="KW-0808">Transferase</keyword>
<comment type="pathway">
    <text evidence="3">Protein modification; protein ubiquitination.</text>
</comment>
<protein>
    <recommendedName>
        <fullName evidence="4">RING-type E3 ubiquitin transferase</fullName>
        <ecNumber evidence="4">2.3.2.27</ecNumber>
    </recommendedName>
</protein>
<dbReference type="EMBL" id="CP136896">
    <property type="protein sequence ID" value="WOL14541.1"/>
    <property type="molecule type" value="Genomic_DNA"/>
</dbReference>
<comment type="similarity">
    <text evidence="13">Belongs to the RING-type zinc finger family. ATL subfamily.</text>
</comment>
<accession>A0AAQ3QJ30</accession>
<evidence type="ECO:0000313" key="19">
    <source>
        <dbReference type="Proteomes" id="UP001327560"/>
    </source>
</evidence>
<keyword evidence="6 16" id="KW-0812">Transmembrane</keyword>
<evidence type="ECO:0000256" key="14">
    <source>
        <dbReference type="PROSITE-ProRule" id="PRU00175"/>
    </source>
</evidence>
<dbReference type="GO" id="GO:0016020">
    <property type="term" value="C:membrane"/>
    <property type="evidence" value="ECO:0007669"/>
    <property type="project" value="UniProtKB-SubCell"/>
</dbReference>
<dbReference type="FunFam" id="3.30.40.10:FF:000187">
    <property type="entry name" value="E3 ubiquitin-protein ligase ATL6"/>
    <property type="match status" value="1"/>
</dbReference>
<keyword evidence="11 16" id="KW-1133">Transmembrane helix</keyword>
<comment type="catalytic activity">
    <reaction evidence="1">
        <text>S-ubiquitinyl-[E2 ubiquitin-conjugating enzyme]-L-cysteine + [acceptor protein]-L-lysine = [E2 ubiquitin-conjugating enzyme]-L-cysteine + N(6)-ubiquitinyl-[acceptor protein]-L-lysine.</text>
        <dbReference type="EC" id="2.3.2.27"/>
    </reaction>
</comment>
<sequence>MSNSVSSGGGGRLFVYDESRNTYDLNTRILATAVICLASVVLLMIFLHLYVRHVLLRCHRGARRRTAATSHLLRFYVNSPAHDDPATHFGLDPAAIAALPTHTYRTQGSKGDHEGGGSAECAICLSAVEEEELVRVLPSCKHIFHVDCIDMWLGSHSTCPVCRAAVEPPPAATVDVGEAQATAGAAPTSQEAASSESKELGSASSRFGSLRRMLSWERSTGRRTQGESMEDLERQ</sequence>
<evidence type="ECO:0000259" key="17">
    <source>
        <dbReference type="PROSITE" id="PS50089"/>
    </source>
</evidence>
<evidence type="ECO:0000313" key="18">
    <source>
        <dbReference type="EMBL" id="WOL14541.1"/>
    </source>
</evidence>
<evidence type="ECO:0000256" key="12">
    <source>
        <dbReference type="ARBA" id="ARBA00023136"/>
    </source>
</evidence>
<evidence type="ECO:0000256" key="1">
    <source>
        <dbReference type="ARBA" id="ARBA00000900"/>
    </source>
</evidence>
<evidence type="ECO:0000256" key="9">
    <source>
        <dbReference type="ARBA" id="ARBA00022786"/>
    </source>
</evidence>
<dbReference type="EC" id="2.3.2.27" evidence="4"/>
<dbReference type="Pfam" id="PF13639">
    <property type="entry name" value="zf-RING_2"/>
    <property type="match status" value="1"/>
</dbReference>
<dbReference type="InterPro" id="IPR013083">
    <property type="entry name" value="Znf_RING/FYVE/PHD"/>
</dbReference>
<dbReference type="PROSITE" id="PS50089">
    <property type="entry name" value="ZF_RING_2"/>
    <property type="match status" value="1"/>
</dbReference>
<dbReference type="GO" id="GO:0008270">
    <property type="term" value="F:zinc ion binding"/>
    <property type="evidence" value="ECO:0007669"/>
    <property type="project" value="UniProtKB-KW"/>
</dbReference>
<feature type="compositionally biased region" description="Low complexity" evidence="15">
    <location>
        <begin position="191"/>
        <end position="205"/>
    </location>
</feature>
<comment type="subcellular location">
    <subcellularLocation>
        <location evidence="2">Membrane</location>
        <topology evidence="2">Single-pass membrane protein</topology>
    </subcellularLocation>
</comment>
<dbReference type="PANTHER" id="PTHR14155:SF86">
    <property type="entry name" value="OS06G0534500 PROTEIN"/>
    <property type="match status" value="1"/>
</dbReference>
<evidence type="ECO:0000256" key="7">
    <source>
        <dbReference type="ARBA" id="ARBA00022723"/>
    </source>
</evidence>
<evidence type="ECO:0000256" key="8">
    <source>
        <dbReference type="ARBA" id="ARBA00022771"/>
    </source>
</evidence>
<evidence type="ECO:0000256" key="15">
    <source>
        <dbReference type="SAM" id="MobiDB-lite"/>
    </source>
</evidence>
<evidence type="ECO:0000256" key="10">
    <source>
        <dbReference type="ARBA" id="ARBA00022833"/>
    </source>
</evidence>
<evidence type="ECO:0000256" key="16">
    <source>
        <dbReference type="SAM" id="Phobius"/>
    </source>
</evidence>
<evidence type="ECO:0000256" key="13">
    <source>
        <dbReference type="ARBA" id="ARBA00024209"/>
    </source>
</evidence>
<dbReference type="PANTHER" id="PTHR14155">
    <property type="entry name" value="RING FINGER DOMAIN-CONTAINING"/>
    <property type="match status" value="1"/>
</dbReference>
<evidence type="ECO:0000256" key="6">
    <source>
        <dbReference type="ARBA" id="ARBA00022692"/>
    </source>
</evidence>
<dbReference type="InterPro" id="IPR053238">
    <property type="entry name" value="RING-H2_zinc_finger"/>
</dbReference>
<dbReference type="GO" id="GO:0061630">
    <property type="term" value="F:ubiquitin protein ligase activity"/>
    <property type="evidence" value="ECO:0007669"/>
    <property type="project" value="UniProtKB-EC"/>
</dbReference>
<dbReference type="AlphaFoldDB" id="A0AAQ3QJ30"/>
<reference evidence="18 19" key="1">
    <citation type="submission" date="2023-10" db="EMBL/GenBank/DDBJ databases">
        <title>Chromosome-scale genome assembly provides insights into flower coloration mechanisms of Canna indica.</title>
        <authorList>
            <person name="Li C."/>
        </authorList>
    </citation>
    <scope>NUCLEOTIDE SEQUENCE [LARGE SCALE GENOMIC DNA]</scope>
    <source>
        <tissue evidence="18">Flower</tissue>
    </source>
</reference>
<evidence type="ECO:0000256" key="3">
    <source>
        <dbReference type="ARBA" id="ARBA00004906"/>
    </source>
</evidence>